<proteinExistence type="predicted"/>
<organism evidence="2 3">
    <name type="scientific">Loktanella atrilutea</name>
    <dbReference type="NCBI Taxonomy" id="366533"/>
    <lineage>
        <taxon>Bacteria</taxon>
        <taxon>Pseudomonadati</taxon>
        <taxon>Pseudomonadota</taxon>
        <taxon>Alphaproteobacteria</taxon>
        <taxon>Rhodobacterales</taxon>
        <taxon>Roseobacteraceae</taxon>
        <taxon>Loktanella</taxon>
    </lineage>
</organism>
<dbReference type="OrthoDB" id="7686946at2"/>
<evidence type="ECO:0000313" key="3">
    <source>
        <dbReference type="Proteomes" id="UP000183987"/>
    </source>
</evidence>
<evidence type="ECO:0000313" key="2">
    <source>
        <dbReference type="EMBL" id="SHE53499.1"/>
    </source>
</evidence>
<dbReference type="InterPro" id="IPR023614">
    <property type="entry name" value="Porin_dom_sf"/>
</dbReference>
<dbReference type="AlphaFoldDB" id="A0A1M4U9T6"/>
<dbReference type="SUPFAM" id="SSF56935">
    <property type="entry name" value="Porins"/>
    <property type="match status" value="1"/>
</dbReference>
<dbReference type="EMBL" id="FQUE01000001">
    <property type="protein sequence ID" value="SHE53499.1"/>
    <property type="molecule type" value="Genomic_DNA"/>
</dbReference>
<dbReference type="STRING" id="366533.SAMN05444339_101648"/>
<evidence type="ECO:0000256" key="1">
    <source>
        <dbReference type="SAM" id="SignalP"/>
    </source>
</evidence>
<name>A0A1M4U9T6_LOKAT</name>
<dbReference type="RefSeq" id="WP_072855722.1">
    <property type="nucleotide sequence ID" value="NZ_FQUE01000001.1"/>
</dbReference>
<reference evidence="3" key="1">
    <citation type="submission" date="2016-11" db="EMBL/GenBank/DDBJ databases">
        <authorList>
            <person name="Varghese N."/>
            <person name="Submissions S."/>
        </authorList>
    </citation>
    <scope>NUCLEOTIDE SEQUENCE [LARGE SCALE GENOMIC DNA]</scope>
    <source>
        <strain evidence="3">DSM 29326</strain>
    </source>
</reference>
<dbReference type="Gene3D" id="2.40.160.10">
    <property type="entry name" value="Porin"/>
    <property type="match status" value="1"/>
</dbReference>
<gene>
    <name evidence="2" type="ORF">SAMN05444339_101648</name>
</gene>
<protein>
    <recommendedName>
        <fullName evidence="4">Porin</fullName>
    </recommendedName>
</protein>
<feature type="chain" id="PRO_5013222867" description="Porin" evidence="1">
    <location>
        <begin position="22"/>
        <end position="235"/>
    </location>
</feature>
<accession>A0A1M4U9T6</accession>
<keyword evidence="1" id="KW-0732">Signal</keyword>
<dbReference type="Proteomes" id="UP000183987">
    <property type="component" value="Unassembled WGS sequence"/>
</dbReference>
<feature type="signal peptide" evidence="1">
    <location>
        <begin position="1"/>
        <end position="21"/>
    </location>
</feature>
<keyword evidence="3" id="KW-1185">Reference proteome</keyword>
<sequence>MIYKAAFAATVLVAASSAATAQGITGGELGIEYNAPTNGSDFGGTTYSGGVEYGFMQTFSLSANAAGYKPDNIDTTASNITLHGTYHLSSAASVGGFYAHDSVDDGDVDLLGIEGGTEFMGGDFGGYLGRTVSEDENGTIFGVDASYALRDGFGLIGNADLLTVDGDTLSQISVGAEYQMEVGPQFYAQVGRISGDVDGQSDGVGFFTVGAKVAFGASRGTTFTNRSIFEVLPGF</sequence>
<evidence type="ECO:0008006" key="4">
    <source>
        <dbReference type="Google" id="ProtNLM"/>
    </source>
</evidence>